<sequence>MVGPSFPIERLDSISLANPLCSLARVGLRSGFLLFGAYPDQCQKPLGSALLCLGGRKLRGCRAPRAADTRRTRVARAWSARTKRQRPPTGGQPAKSPERSVTGTKMGTVPGDLFPLSFSCRLGESRIRRRCFSIDPGTGTVVLVLLHPFSPPLLLEWHFVSVPDVRCMVTEFHGSEQIFEETKNKH</sequence>
<gene>
    <name evidence="2" type="ORF">PAHAL_2G266400</name>
</gene>
<reference evidence="2" key="1">
    <citation type="submission" date="2018-04" db="EMBL/GenBank/DDBJ databases">
        <title>WGS assembly of Panicum hallii.</title>
        <authorList>
            <person name="Lovell J."/>
            <person name="Jenkins J."/>
            <person name="Lowry D."/>
            <person name="Mamidi S."/>
            <person name="Sreedasyam A."/>
            <person name="Weng X."/>
            <person name="Barry K."/>
            <person name="Bonette J."/>
            <person name="Campitelli B."/>
            <person name="Daum C."/>
            <person name="Gordon S."/>
            <person name="Gould B."/>
            <person name="Lipzen A."/>
            <person name="Macqueen A."/>
            <person name="Palacio-Mejia J."/>
            <person name="Plott C."/>
            <person name="Shakirov E."/>
            <person name="Shu S."/>
            <person name="Yoshinaga Y."/>
            <person name="Zane M."/>
            <person name="Rokhsar D."/>
            <person name="Grimwood J."/>
            <person name="Schmutz J."/>
            <person name="Juenger T."/>
        </authorList>
    </citation>
    <scope>NUCLEOTIDE SEQUENCE [LARGE SCALE GENOMIC DNA]</scope>
    <source>
        <strain evidence="2">FIL2</strain>
    </source>
</reference>
<evidence type="ECO:0000256" key="1">
    <source>
        <dbReference type="SAM" id="MobiDB-lite"/>
    </source>
</evidence>
<proteinExistence type="predicted"/>
<name>A0A2T8KQN4_9POAL</name>
<protein>
    <submittedName>
        <fullName evidence="2">Uncharacterized protein</fullName>
    </submittedName>
</protein>
<dbReference type="Gramene" id="PVH64432">
    <property type="protein sequence ID" value="PVH64432"/>
    <property type="gene ID" value="PAHAL_2G266400"/>
</dbReference>
<feature type="region of interest" description="Disordered" evidence="1">
    <location>
        <begin position="72"/>
        <end position="106"/>
    </location>
</feature>
<evidence type="ECO:0000313" key="2">
    <source>
        <dbReference type="EMBL" id="PVH64432.1"/>
    </source>
</evidence>
<dbReference type="EMBL" id="CM008047">
    <property type="protein sequence ID" value="PVH64432.1"/>
    <property type="molecule type" value="Genomic_DNA"/>
</dbReference>
<accession>A0A2T8KQN4</accession>
<dbReference type="Proteomes" id="UP000243499">
    <property type="component" value="Chromosome 2"/>
</dbReference>
<dbReference type="AlphaFoldDB" id="A0A2T8KQN4"/>
<organism evidence="2">
    <name type="scientific">Panicum hallii</name>
    <dbReference type="NCBI Taxonomy" id="206008"/>
    <lineage>
        <taxon>Eukaryota</taxon>
        <taxon>Viridiplantae</taxon>
        <taxon>Streptophyta</taxon>
        <taxon>Embryophyta</taxon>
        <taxon>Tracheophyta</taxon>
        <taxon>Spermatophyta</taxon>
        <taxon>Magnoliopsida</taxon>
        <taxon>Liliopsida</taxon>
        <taxon>Poales</taxon>
        <taxon>Poaceae</taxon>
        <taxon>PACMAD clade</taxon>
        <taxon>Panicoideae</taxon>
        <taxon>Panicodae</taxon>
        <taxon>Paniceae</taxon>
        <taxon>Panicinae</taxon>
        <taxon>Panicum</taxon>
        <taxon>Panicum sect. Panicum</taxon>
    </lineage>
</organism>